<organism evidence="1 2">
    <name type="scientific">Lachnellula arida</name>
    <dbReference type="NCBI Taxonomy" id="1316785"/>
    <lineage>
        <taxon>Eukaryota</taxon>
        <taxon>Fungi</taxon>
        <taxon>Dikarya</taxon>
        <taxon>Ascomycota</taxon>
        <taxon>Pezizomycotina</taxon>
        <taxon>Leotiomycetes</taxon>
        <taxon>Helotiales</taxon>
        <taxon>Lachnaceae</taxon>
        <taxon>Lachnellula</taxon>
    </lineage>
</organism>
<sequence>MRRAHPELFDDKLMLWGGDQVVSKSRRYQGLRVVFERASRPDGYDRPSWEGWEVEKAIVEGRGDLVGKRQRCYTCNRFFVHTKTKRFPTGCYASNPRS</sequence>
<comment type="caution">
    <text evidence="1">The sequence shown here is derived from an EMBL/GenBank/DDBJ whole genome shotgun (WGS) entry which is preliminary data.</text>
</comment>
<dbReference type="EMBL" id="QGMF01000166">
    <property type="protein sequence ID" value="TVY18515.1"/>
    <property type="molecule type" value="Genomic_DNA"/>
</dbReference>
<evidence type="ECO:0000313" key="2">
    <source>
        <dbReference type="Proteomes" id="UP000469559"/>
    </source>
</evidence>
<dbReference type="OrthoDB" id="2308815at2759"/>
<dbReference type="AlphaFoldDB" id="A0A8T9BFM5"/>
<protein>
    <submittedName>
        <fullName evidence="1">Uncharacterized protein</fullName>
    </submittedName>
</protein>
<evidence type="ECO:0000313" key="1">
    <source>
        <dbReference type="EMBL" id="TVY18515.1"/>
    </source>
</evidence>
<keyword evidence="2" id="KW-1185">Reference proteome</keyword>
<dbReference type="Proteomes" id="UP000469559">
    <property type="component" value="Unassembled WGS sequence"/>
</dbReference>
<name>A0A8T9BFM5_9HELO</name>
<accession>A0A8T9BFM5</accession>
<gene>
    <name evidence="1" type="ORF">LARI1_G003753</name>
</gene>
<reference evidence="1 2" key="1">
    <citation type="submission" date="2018-05" db="EMBL/GenBank/DDBJ databases">
        <title>Whole genome sequencing for identification of molecular markers to develop diagnostic detection tools for the regulated plant pathogen Lachnellula willkommii.</title>
        <authorList>
            <person name="Giroux E."/>
            <person name="Bilodeau G."/>
        </authorList>
    </citation>
    <scope>NUCLEOTIDE SEQUENCE [LARGE SCALE GENOMIC DNA]</scope>
    <source>
        <strain evidence="1 2">CBS 203.66</strain>
    </source>
</reference>
<proteinExistence type="predicted"/>